<comment type="caution">
    <text evidence="1">The sequence shown here is derived from an EMBL/GenBank/DDBJ whole genome shotgun (WGS) entry which is preliminary data.</text>
</comment>
<dbReference type="GeneID" id="17042713"/>
<dbReference type="EMBL" id="AGSI01000005">
    <property type="protein sequence ID" value="EIE24712.1"/>
    <property type="molecule type" value="Genomic_DNA"/>
</dbReference>
<dbReference type="PANTHER" id="PTHR12048">
    <property type="entry name" value="CCAAT-BINDING FACTOR-RELATED"/>
    <property type="match status" value="1"/>
</dbReference>
<dbReference type="PANTHER" id="PTHR12048:SF0">
    <property type="entry name" value="CCAAT_ENHANCER-BINDING PROTEIN ZETA"/>
    <property type="match status" value="1"/>
</dbReference>
<gene>
    <name evidence="1" type="ORF">COCSUDRAFT_14147</name>
</gene>
<dbReference type="InterPro" id="IPR040155">
    <property type="entry name" value="CEBPZ/Mak21-like"/>
</dbReference>
<dbReference type="eggNOG" id="KOG2038">
    <property type="taxonomic scope" value="Eukaryota"/>
</dbReference>
<dbReference type="AlphaFoldDB" id="I0Z243"/>
<dbReference type="OrthoDB" id="28947at2759"/>
<evidence type="ECO:0008006" key="3">
    <source>
        <dbReference type="Google" id="ProtNLM"/>
    </source>
</evidence>
<evidence type="ECO:0000313" key="1">
    <source>
        <dbReference type="EMBL" id="EIE24712.1"/>
    </source>
</evidence>
<dbReference type="RefSeq" id="XP_005649256.1">
    <property type="nucleotide sequence ID" value="XM_005649199.1"/>
</dbReference>
<organism evidence="1 2">
    <name type="scientific">Coccomyxa subellipsoidea (strain C-169)</name>
    <name type="common">Green microalga</name>
    <dbReference type="NCBI Taxonomy" id="574566"/>
    <lineage>
        <taxon>Eukaryota</taxon>
        <taxon>Viridiplantae</taxon>
        <taxon>Chlorophyta</taxon>
        <taxon>core chlorophytes</taxon>
        <taxon>Trebouxiophyceae</taxon>
        <taxon>Trebouxiophyceae incertae sedis</taxon>
        <taxon>Coccomyxaceae</taxon>
        <taxon>Coccomyxa</taxon>
        <taxon>Coccomyxa subellipsoidea</taxon>
    </lineage>
</organism>
<keyword evidence="2" id="KW-1185">Reference proteome</keyword>
<reference evidence="1 2" key="1">
    <citation type="journal article" date="2012" name="Genome Biol.">
        <title>The genome of the polar eukaryotic microalga coccomyxa subellipsoidea reveals traits of cold adaptation.</title>
        <authorList>
            <person name="Blanc G."/>
            <person name="Agarkova I."/>
            <person name="Grimwood J."/>
            <person name="Kuo A."/>
            <person name="Brueggeman A."/>
            <person name="Dunigan D."/>
            <person name="Gurnon J."/>
            <person name="Ladunga I."/>
            <person name="Lindquist E."/>
            <person name="Lucas S."/>
            <person name="Pangilinan J."/>
            <person name="Proschold T."/>
            <person name="Salamov A."/>
            <person name="Schmutz J."/>
            <person name="Weeks D."/>
            <person name="Yamada T."/>
            <person name="Claverie J.M."/>
            <person name="Grigoriev I."/>
            <person name="Van Etten J."/>
            <person name="Lomsadze A."/>
            <person name="Borodovsky M."/>
        </authorList>
    </citation>
    <scope>NUCLEOTIDE SEQUENCE [LARGE SCALE GENOMIC DNA]</scope>
    <source>
        <strain evidence="1 2">C-169</strain>
    </source>
</reference>
<dbReference type="Proteomes" id="UP000007264">
    <property type="component" value="Unassembled WGS sequence"/>
</dbReference>
<protein>
    <recommendedName>
        <fullName evidence="3">CCAAT-binding factor domain-containing protein</fullName>
    </recommendedName>
</protein>
<evidence type="ECO:0000313" key="2">
    <source>
        <dbReference type="Proteomes" id="UP000007264"/>
    </source>
</evidence>
<dbReference type="GO" id="GO:0005634">
    <property type="term" value="C:nucleus"/>
    <property type="evidence" value="ECO:0007669"/>
    <property type="project" value="TreeGrafter"/>
</dbReference>
<dbReference type="STRING" id="574566.I0Z243"/>
<name>I0Z243_COCSC</name>
<proteinExistence type="predicted"/>
<dbReference type="KEGG" id="csl:COCSUDRAFT_14147"/>
<sequence>MWWPGRRSGQDVKWLQEVRRAGTVADRVAAMTLLLQESAVANLRSLDELLRWVGKSSGARAVAGQAIDALREIFIAALLPDRKLKFFEEQPIAAVPDNKEGMRRLLYFYVEDQIKRRYAAFVGMLEEASRENLEFLKDKTLKAIATLLAAKPEQEAHLLAALVNKLGDPSRKLASKAGYLLRGVLEEHPAMKVVMAREVERFLFRPGLQERARYYGVIFLNQMPLSHNASEGNTLSYALAQKLVDIYFTLFKLILEGKLGHGSELVDARMLGALLAGVRRAFPYVHGDASEGVASHHADALFRVLHTAPLGVAVQALALLFQLLSARSAVSDRFYRCCTPRICPANTVLPKPACPHVSSLQAAKHSSHGMGVAV</sequence>
<accession>I0Z243</accession>